<sequence length="270" mass="29474">MDHIVGGKFKLGKKIRSGSFGKLYLTVNVQNGEEVAVKLESVTSRHPQLHYESKLYMLLQGGTGILHLKCRKFSLKTVLMLADQMVTLHSGQNHNSVSTILSSHAIRIAFAVTSSVPLPPPLSLQPWHLGRASPEPKPETHPAVDHRARRGAPTGGPDGVRRRKGRVARSASTNGIGGGAARWRSGQGTMSAVVCSKRSSSIFGDDLVPSPSSALSPSYHHHHHPAKRARCSPTRRSEVLLHHLFLDMDPQYESPKVLAKECPNPDEDDH</sequence>
<dbReference type="InParanoid" id="A0A804NNZ9"/>
<protein>
    <recommendedName>
        <fullName evidence="4">Protein kinase domain-containing protein</fullName>
    </recommendedName>
</protein>
<feature type="compositionally biased region" description="Basic and acidic residues" evidence="1">
    <location>
        <begin position="134"/>
        <end position="146"/>
    </location>
</feature>
<feature type="region of interest" description="Disordered" evidence="1">
    <location>
        <begin position="211"/>
        <end position="234"/>
    </location>
</feature>
<feature type="region of interest" description="Disordered" evidence="1">
    <location>
        <begin position="128"/>
        <end position="184"/>
    </location>
</feature>
<dbReference type="Gene3D" id="3.30.200.20">
    <property type="entry name" value="Phosphorylase Kinase, domain 1"/>
    <property type="match status" value="1"/>
</dbReference>
<name>A0A804NNZ9_MAIZE</name>
<reference evidence="2" key="3">
    <citation type="submission" date="2021-05" db="UniProtKB">
        <authorList>
            <consortium name="EnsemblPlants"/>
        </authorList>
    </citation>
    <scope>IDENTIFICATION</scope>
    <source>
        <strain evidence="2">cv. B73</strain>
    </source>
</reference>
<feature type="compositionally biased region" description="Basic residues" evidence="1">
    <location>
        <begin position="219"/>
        <end position="230"/>
    </location>
</feature>
<dbReference type="AlphaFoldDB" id="A0A804NNZ9"/>
<reference evidence="2" key="2">
    <citation type="submission" date="2019-07" db="EMBL/GenBank/DDBJ databases">
        <authorList>
            <person name="Seetharam A."/>
            <person name="Woodhouse M."/>
            <person name="Cannon E."/>
        </authorList>
    </citation>
    <scope>NUCLEOTIDE SEQUENCE [LARGE SCALE GENOMIC DNA]</scope>
    <source>
        <strain evidence="2">cv. B73</strain>
    </source>
</reference>
<keyword evidence="3" id="KW-1185">Reference proteome</keyword>
<organism evidence="2 3">
    <name type="scientific">Zea mays</name>
    <name type="common">Maize</name>
    <dbReference type="NCBI Taxonomy" id="4577"/>
    <lineage>
        <taxon>Eukaryota</taxon>
        <taxon>Viridiplantae</taxon>
        <taxon>Streptophyta</taxon>
        <taxon>Embryophyta</taxon>
        <taxon>Tracheophyta</taxon>
        <taxon>Spermatophyta</taxon>
        <taxon>Magnoliopsida</taxon>
        <taxon>Liliopsida</taxon>
        <taxon>Poales</taxon>
        <taxon>Poaceae</taxon>
        <taxon>PACMAD clade</taxon>
        <taxon>Panicoideae</taxon>
        <taxon>Andropogonodae</taxon>
        <taxon>Andropogoneae</taxon>
        <taxon>Tripsacinae</taxon>
        <taxon>Zea</taxon>
    </lineage>
</organism>
<proteinExistence type="predicted"/>
<accession>A0A804NNZ9</accession>
<evidence type="ECO:0000256" key="1">
    <source>
        <dbReference type="SAM" id="MobiDB-lite"/>
    </source>
</evidence>
<evidence type="ECO:0008006" key="4">
    <source>
        <dbReference type="Google" id="ProtNLM"/>
    </source>
</evidence>
<dbReference type="Proteomes" id="UP000007305">
    <property type="component" value="Chromosome 4"/>
</dbReference>
<evidence type="ECO:0000313" key="2">
    <source>
        <dbReference type="EnsemblPlants" id="Zm00001eb174840_P001"/>
    </source>
</evidence>
<reference evidence="3" key="1">
    <citation type="journal article" date="2009" name="Science">
        <title>The B73 maize genome: complexity, diversity, and dynamics.</title>
        <authorList>
            <person name="Schnable P.S."/>
            <person name="Ware D."/>
            <person name="Fulton R.S."/>
            <person name="Stein J.C."/>
            <person name="Wei F."/>
            <person name="Pasternak S."/>
            <person name="Liang C."/>
            <person name="Zhang J."/>
            <person name="Fulton L."/>
            <person name="Graves T.A."/>
            <person name="Minx P."/>
            <person name="Reily A.D."/>
            <person name="Courtney L."/>
            <person name="Kruchowski S.S."/>
            <person name="Tomlinson C."/>
            <person name="Strong C."/>
            <person name="Delehaunty K."/>
            <person name="Fronick C."/>
            <person name="Courtney B."/>
            <person name="Rock S.M."/>
            <person name="Belter E."/>
            <person name="Du F."/>
            <person name="Kim K."/>
            <person name="Abbott R.M."/>
            <person name="Cotton M."/>
            <person name="Levy A."/>
            <person name="Marchetto P."/>
            <person name="Ochoa K."/>
            <person name="Jackson S.M."/>
            <person name="Gillam B."/>
            <person name="Chen W."/>
            <person name="Yan L."/>
            <person name="Higginbotham J."/>
            <person name="Cardenas M."/>
            <person name="Waligorski J."/>
            <person name="Applebaum E."/>
            <person name="Phelps L."/>
            <person name="Falcone J."/>
            <person name="Kanchi K."/>
            <person name="Thane T."/>
            <person name="Scimone A."/>
            <person name="Thane N."/>
            <person name="Henke J."/>
            <person name="Wang T."/>
            <person name="Ruppert J."/>
            <person name="Shah N."/>
            <person name="Rotter K."/>
            <person name="Hodges J."/>
            <person name="Ingenthron E."/>
            <person name="Cordes M."/>
            <person name="Kohlberg S."/>
            <person name="Sgro J."/>
            <person name="Delgado B."/>
            <person name="Mead K."/>
            <person name="Chinwalla A."/>
            <person name="Leonard S."/>
            <person name="Crouse K."/>
            <person name="Collura K."/>
            <person name="Kudrna D."/>
            <person name="Currie J."/>
            <person name="He R."/>
            <person name="Angelova A."/>
            <person name="Rajasekar S."/>
            <person name="Mueller T."/>
            <person name="Lomeli R."/>
            <person name="Scara G."/>
            <person name="Ko A."/>
            <person name="Delaney K."/>
            <person name="Wissotski M."/>
            <person name="Lopez G."/>
            <person name="Campos D."/>
            <person name="Braidotti M."/>
            <person name="Ashley E."/>
            <person name="Golser W."/>
            <person name="Kim H."/>
            <person name="Lee S."/>
            <person name="Lin J."/>
            <person name="Dujmic Z."/>
            <person name="Kim W."/>
            <person name="Talag J."/>
            <person name="Zuccolo A."/>
            <person name="Fan C."/>
            <person name="Sebastian A."/>
            <person name="Kramer M."/>
            <person name="Spiegel L."/>
            <person name="Nascimento L."/>
            <person name="Zutavern T."/>
            <person name="Miller B."/>
            <person name="Ambroise C."/>
            <person name="Muller S."/>
            <person name="Spooner W."/>
            <person name="Narechania A."/>
            <person name="Ren L."/>
            <person name="Wei S."/>
            <person name="Kumari S."/>
            <person name="Faga B."/>
            <person name="Levy M.J."/>
            <person name="McMahan L."/>
            <person name="Van Buren P."/>
            <person name="Vaughn M.W."/>
            <person name="Ying K."/>
            <person name="Yeh C.-T."/>
            <person name="Emrich S.J."/>
            <person name="Jia Y."/>
            <person name="Kalyanaraman A."/>
            <person name="Hsia A.-P."/>
            <person name="Barbazuk W.B."/>
            <person name="Baucom R.S."/>
            <person name="Brutnell T.P."/>
            <person name="Carpita N.C."/>
            <person name="Chaparro C."/>
            <person name="Chia J.-M."/>
            <person name="Deragon J.-M."/>
            <person name="Estill J.C."/>
            <person name="Fu Y."/>
            <person name="Jeddeloh J.A."/>
            <person name="Han Y."/>
            <person name="Lee H."/>
            <person name="Li P."/>
            <person name="Lisch D.R."/>
            <person name="Liu S."/>
            <person name="Liu Z."/>
            <person name="Nagel D.H."/>
            <person name="McCann M.C."/>
            <person name="SanMiguel P."/>
            <person name="Myers A.M."/>
            <person name="Nettleton D."/>
            <person name="Nguyen J."/>
            <person name="Penning B.W."/>
            <person name="Ponnala L."/>
            <person name="Schneider K.L."/>
            <person name="Schwartz D.C."/>
            <person name="Sharma A."/>
            <person name="Soderlund C."/>
            <person name="Springer N.M."/>
            <person name="Sun Q."/>
            <person name="Wang H."/>
            <person name="Waterman M."/>
            <person name="Westerman R."/>
            <person name="Wolfgruber T.K."/>
            <person name="Yang L."/>
            <person name="Yu Y."/>
            <person name="Zhang L."/>
            <person name="Zhou S."/>
            <person name="Zhu Q."/>
            <person name="Bennetzen J.L."/>
            <person name="Dawe R.K."/>
            <person name="Jiang J."/>
            <person name="Jiang N."/>
            <person name="Presting G.G."/>
            <person name="Wessler S.R."/>
            <person name="Aluru S."/>
            <person name="Martienssen R.A."/>
            <person name="Clifton S.W."/>
            <person name="McCombie W.R."/>
            <person name="Wing R.A."/>
            <person name="Wilson R.K."/>
        </authorList>
    </citation>
    <scope>NUCLEOTIDE SEQUENCE [LARGE SCALE GENOMIC DNA]</scope>
    <source>
        <strain evidence="3">cv. B73</strain>
    </source>
</reference>
<dbReference type="SUPFAM" id="SSF56112">
    <property type="entry name" value="Protein kinase-like (PK-like)"/>
    <property type="match status" value="1"/>
</dbReference>
<dbReference type="Gramene" id="Zm00001eb174840_T001">
    <property type="protein sequence ID" value="Zm00001eb174840_P001"/>
    <property type="gene ID" value="Zm00001eb174840"/>
</dbReference>
<dbReference type="InterPro" id="IPR011009">
    <property type="entry name" value="Kinase-like_dom_sf"/>
</dbReference>
<evidence type="ECO:0000313" key="3">
    <source>
        <dbReference type="Proteomes" id="UP000007305"/>
    </source>
</evidence>
<dbReference type="EnsemblPlants" id="Zm00001eb174840_T001">
    <property type="protein sequence ID" value="Zm00001eb174840_P001"/>
    <property type="gene ID" value="Zm00001eb174840"/>
</dbReference>